<gene>
    <name evidence="4" type="primary">NUPR1</name>
</gene>
<sequence length="83" mass="9277">MMATFPQAASPSRQPPGPEDEDPNLDEYDLYSLTHSYLGGGGRKGRTKREAATYTNRPSPGGHERKLVTKFQNSERKKQGARR</sequence>
<proteinExistence type="inferred from homology"/>
<reference evidence="4" key="1">
    <citation type="submission" date="2025-08" db="UniProtKB">
        <authorList>
            <consortium name="RefSeq"/>
        </authorList>
    </citation>
    <scope>IDENTIFICATION</scope>
</reference>
<dbReference type="GeneID" id="103252083"/>
<dbReference type="AlphaFoldDB" id="A0A1U7T7G2"/>
<feature type="compositionally biased region" description="Acidic residues" evidence="2">
    <location>
        <begin position="18"/>
        <end position="29"/>
    </location>
</feature>
<comment type="similarity">
    <text evidence="1">Belongs to the NUPR family.</text>
</comment>
<dbReference type="GO" id="GO:0008285">
    <property type="term" value="P:negative regulation of cell population proliferation"/>
    <property type="evidence" value="ECO:0007669"/>
    <property type="project" value="TreeGrafter"/>
</dbReference>
<dbReference type="OrthoDB" id="10030453at2759"/>
<evidence type="ECO:0000256" key="2">
    <source>
        <dbReference type="SAM" id="MobiDB-lite"/>
    </source>
</evidence>
<dbReference type="PANTHER" id="PTHR17149">
    <property type="entry name" value="NUCLEAR PROTEIN 1 AND 2"/>
    <property type="match status" value="1"/>
</dbReference>
<keyword evidence="3" id="KW-1185">Reference proteome</keyword>
<dbReference type="GO" id="GO:0045786">
    <property type="term" value="P:negative regulation of cell cycle"/>
    <property type="evidence" value="ECO:0007669"/>
    <property type="project" value="TreeGrafter"/>
</dbReference>
<dbReference type="Pfam" id="PF10195">
    <property type="entry name" value="Phospho_p8"/>
    <property type="match status" value="1"/>
</dbReference>
<protein>
    <submittedName>
        <fullName evidence="4">Nuclear protein 1</fullName>
    </submittedName>
</protein>
<dbReference type="KEGG" id="csyr:103252083"/>
<dbReference type="RefSeq" id="XP_008048872.1">
    <property type="nucleotide sequence ID" value="XM_008050681.1"/>
</dbReference>
<evidence type="ECO:0000313" key="3">
    <source>
        <dbReference type="Proteomes" id="UP000189704"/>
    </source>
</evidence>
<feature type="compositionally biased region" description="Basic and acidic residues" evidence="2">
    <location>
        <begin position="62"/>
        <end position="83"/>
    </location>
</feature>
<feature type="region of interest" description="Disordered" evidence="2">
    <location>
        <begin position="1"/>
        <end position="83"/>
    </location>
</feature>
<accession>A0A1U7T7G2</accession>
<dbReference type="PANTHER" id="PTHR17149:SF5">
    <property type="entry name" value="NUCLEAR PROTEIN 1"/>
    <property type="match status" value="1"/>
</dbReference>
<dbReference type="GO" id="GO:0005634">
    <property type="term" value="C:nucleus"/>
    <property type="evidence" value="ECO:0007669"/>
    <property type="project" value="TreeGrafter"/>
</dbReference>
<evidence type="ECO:0000313" key="4">
    <source>
        <dbReference type="RefSeq" id="XP_008048872.1"/>
    </source>
</evidence>
<organism evidence="3 4">
    <name type="scientific">Carlito syrichta</name>
    <name type="common">Philippine tarsier</name>
    <name type="synonym">Tarsius syrichta</name>
    <dbReference type="NCBI Taxonomy" id="1868482"/>
    <lineage>
        <taxon>Eukaryota</taxon>
        <taxon>Metazoa</taxon>
        <taxon>Chordata</taxon>
        <taxon>Craniata</taxon>
        <taxon>Vertebrata</taxon>
        <taxon>Euteleostomi</taxon>
        <taxon>Mammalia</taxon>
        <taxon>Eutheria</taxon>
        <taxon>Euarchontoglires</taxon>
        <taxon>Primates</taxon>
        <taxon>Haplorrhini</taxon>
        <taxon>Tarsiiformes</taxon>
        <taxon>Tarsiidae</taxon>
        <taxon>Carlito</taxon>
    </lineage>
</organism>
<name>A0A1U7T7G2_CARSF</name>
<dbReference type="STRING" id="1868482.ENSTSYP00000007341"/>
<evidence type="ECO:0000256" key="1">
    <source>
        <dbReference type="ARBA" id="ARBA00009380"/>
    </source>
</evidence>
<dbReference type="CTD" id="26471"/>
<dbReference type="InterPro" id="IPR018792">
    <property type="entry name" value="NUPR1-like"/>
</dbReference>
<dbReference type="Proteomes" id="UP000189704">
    <property type="component" value="Unplaced"/>
</dbReference>